<organism evidence="1 2">
    <name type="scientific">Ramazzottius varieornatus</name>
    <name type="common">Water bear</name>
    <name type="synonym">Tardigrade</name>
    <dbReference type="NCBI Taxonomy" id="947166"/>
    <lineage>
        <taxon>Eukaryota</taxon>
        <taxon>Metazoa</taxon>
        <taxon>Ecdysozoa</taxon>
        <taxon>Tardigrada</taxon>
        <taxon>Eutardigrada</taxon>
        <taxon>Parachela</taxon>
        <taxon>Hypsibioidea</taxon>
        <taxon>Ramazzottiidae</taxon>
        <taxon>Ramazzottius</taxon>
    </lineage>
</organism>
<dbReference type="Proteomes" id="UP000186922">
    <property type="component" value="Unassembled WGS sequence"/>
</dbReference>
<evidence type="ECO:0000313" key="2">
    <source>
        <dbReference type="Proteomes" id="UP000186922"/>
    </source>
</evidence>
<protein>
    <submittedName>
        <fullName evidence="1">Uncharacterized protein</fullName>
    </submittedName>
</protein>
<comment type="caution">
    <text evidence="1">The sequence shown here is derived from an EMBL/GenBank/DDBJ whole genome shotgun (WGS) entry which is preliminary data.</text>
</comment>
<evidence type="ECO:0000313" key="1">
    <source>
        <dbReference type="EMBL" id="GAU89717.1"/>
    </source>
</evidence>
<proteinExistence type="predicted"/>
<gene>
    <name evidence="1" type="primary">RvY_02231-1</name>
    <name evidence="1" type="synonym">RvY_02231.1</name>
    <name evidence="1" type="ORF">RvY_02231</name>
</gene>
<reference evidence="1 2" key="1">
    <citation type="journal article" date="2016" name="Nat. Commun.">
        <title>Extremotolerant tardigrade genome and improved radiotolerance of human cultured cells by tardigrade-unique protein.</title>
        <authorList>
            <person name="Hashimoto T."/>
            <person name="Horikawa D.D."/>
            <person name="Saito Y."/>
            <person name="Kuwahara H."/>
            <person name="Kozuka-Hata H."/>
            <person name="Shin-I T."/>
            <person name="Minakuchi Y."/>
            <person name="Ohishi K."/>
            <person name="Motoyama A."/>
            <person name="Aizu T."/>
            <person name="Enomoto A."/>
            <person name="Kondo K."/>
            <person name="Tanaka S."/>
            <person name="Hara Y."/>
            <person name="Koshikawa S."/>
            <person name="Sagara H."/>
            <person name="Miura T."/>
            <person name="Yokobori S."/>
            <person name="Miyagawa K."/>
            <person name="Suzuki Y."/>
            <person name="Kubo T."/>
            <person name="Oyama M."/>
            <person name="Kohara Y."/>
            <person name="Fujiyama A."/>
            <person name="Arakawa K."/>
            <person name="Katayama T."/>
            <person name="Toyoda A."/>
            <person name="Kunieda T."/>
        </authorList>
    </citation>
    <scope>NUCLEOTIDE SEQUENCE [LARGE SCALE GENOMIC DNA]</scope>
    <source>
        <strain evidence="1 2">YOKOZUNA-1</strain>
    </source>
</reference>
<dbReference type="EMBL" id="BDGG01000001">
    <property type="protein sequence ID" value="GAU89717.1"/>
    <property type="molecule type" value="Genomic_DNA"/>
</dbReference>
<sequence>MSISPFEARTGTNIGVQQDKHCPYNHIPSIQNEVDGTDMKWKISGLRPKVNTEANEASLVLRWSVFSVFFLLSYSPDGVYLDSLCSTVNELYRICEIRPEWEQAEIMFK</sequence>
<name>A0A1D1UR20_RAMVA</name>
<dbReference type="AlphaFoldDB" id="A0A1D1UR20"/>
<accession>A0A1D1UR20</accession>
<keyword evidence="2" id="KW-1185">Reference proteome</keyword>